<dbReference type="PANTHER" id="PTHR11614">
    <property type="entry name" value="PHOSPHOLIPASE-RELATED"/>
    <property type="match status" value="1"/>
</dbReference>
<dbReference type="InterPro" id="IPR022742">
    <property type="entry name" value="Hydrolase_4"/>
</dbReference>
<dbReference type="STRING" id="1890364.A0A2P6MQ12"/>
<protein>
    <submittedName>
        <fullName evidence="2">Alpha/beta hydrolase fold-1 domain-containing protein</fullName>
    </submittedName>
</protein>
<dbReference type="InterPro" id="IPR029058">
    <property type="entry name" value="AB_hydrolase_fold"/>
</dbReference>
<dbReference type="Gene3D" id="3.40.50.1820">
    <property type="entry name" value="alpha/beta hydrolase"/>
    <property type="match status" value="1"/>
</dbReference>
<accession>A0A2P6MQ12</accession>
<evidence type="ECO:0000313" key="3">
    <source>
        <dbReference type="Proteomes" id="UP000241769"/>
    </source>
</evidence>
<dbReference type="InParanoid" id="A0A2P6MQ12"/>
<proteinExistence type="predicted"/>
<dbReference type="Proteomes" id="UP000241769">
    <property type="component" value="Unassembled WGS sequence"/>
</dbReference>
<dbReference type="SUPFAM" id="SSF53474">
    <property type="entry name" value="alpha/beta-Hydrolases"/>
    <property type="match status" value="1"/>
</dbReference>
<organism evidence="2 3">
    <name type="scientific">Planoprotostelium fungivorum</name>
    <dbReference type="NCBI Taxonomy" id="1890364"/>
    <lineage>
        <taxon>Eukaryota</taxon>
        <taxon>Amoebozoa</taxon>
        <taxon>Evosea</taxon>
        <taxon>Variosea</taxon>
        <taxon>Cavosteliida</taxon>
        <taxon>Cavosteliaceae</taxon>
        <taxon>Planoprotostelium</taxon>
    </lineage>
</organism>
<keyword evidence="2" id="KW-0378">Hydrolase</keyword>
<gene>
    <name evidence="2" type="ORF">PROFUN_16625</name>
</gene>
<reference evidence="2 3" key="1">
    <citation type="journal article" date="2018" name="Genome Biol. Evol.">
        <title>Multiple Roots of Fruiting Body Formation in Amoebozoa.</title>
        <authorList>
            <person name="Hillmann F."/>
            <person name="Forbes G."/>
            <person name="Novohradska S."/>
            <person name="Ferling I."/>
            <person name="Riege K."/>
            <person name="Groth M."/>
            <person name="Westermann M."/>
            <person name="Marz M."/>
            <person name="Spaller T."/>
            <person name="Winckler T."/>
            <person name="Schaap P."/>
            <person name="Glockner G."/>
        </authorList>
    </citation>
    <scope>NUCLEOTIDE SEQUENCE [LARGE SCALE GENOMIC DNA]</scope>
    <source>
        <strain evidence="2 3">Jena</strain>
    </source>
</reference>
<dbReference type="GO" id="GO:0016787">
    <property type="term" value="F:hydrolase activity"/>
    <property type="evidence" value="ECO:0007669"/>
    <property type="project" value="UniProtKB-KW"/>
</dbReference>
<name>A0A2P6MQ12_9EUKA</name>
<dbReference type="Pfam" id="PF12146">
    <property type="entry name" value="Hydrolase_4"/>
    <property type="match status" value="1"/>
</dbReference>
<evidence type="ECO:0000313" key="2">
    <source>
        <dbReference type="EMBL" id="PRP73785.1"/>
    </source>
</evidence>
<dbReference type="EMBL" id="MDYQ01000546">
    <property type="protein sequence ID" value="PRP73785.1"/>
    <property type="molecule type" value="Genomic_DNA"/>
</dbReference>
<keyword evidence="3" id="KW-1185">Reference proteome</keyword>
<dbReference type="InterPro" id="IPR051044">
    <property type="entry name" value="MAG_DAG_Lipase"/>
</dbReference>
<dbReference type="AlphaFoldDB" id="A0A2P6MQ12"/>
<feature type="domain" description="Serine aminopeptidase S33" evidence="1">
    <location>
        <begin position="23"/>
        <end position="258"/>
    </location>
</feature>
<dbReference type="OrthoDB" id="10249433at2759"/>
<comment type="caution">
    <text evidence="2">The sequence shown here is derived from an EMBL/GenBank/DDBJ whole genome shotgun (WGS) entry which is preliminary data.</text>
</comment>
<evidence type="ECO:0000259" key="1">
    <source>
        <dbReference type="Pfam" id="PF12146"/>
    </source>
</evidence>
<sequence>MESIRCTEDFLDIDGHQPKEGTESRATILWVHGLGEYATRYDALLRRLSNNLSVTIKGFDHPGHGKSSGNRGCGNYNVSYKTLDQLASTLDTAKTNMVFGHSMGGAIALTWALQRKAKNQKPFAVISSAPAIATPNPPSKFLRWIVGLLCKIGLSNFCIGNALDLNGISRDPECIRQYRDDTMVHGRISLSAARDLFNNGDWLLENASSFDAPLLLYHGDKDRLTSHTGSEAFFSSISSKDKTLKILPGYYHEMHNEPLEEREKVIEMLEGWIRERLEGTSSIANID</sequence>